<gene>
    <name evidence="1" type="ORF">B0T22DRAFT_184790</name>
</gene>
<reference evidence="1" key="1">
    <citation type="journal article" date="2023" name="Mol. Phylogenet. Evol.">
        <title>Genome-scale phylogeny and comparative genomics of the fungal order Sordariales.</title>
        <authorList>
            <person name="Hensen N."/>
            <person name="Bonometti L."/>
            <person name="Westerberg I."/>
            <person name="Brannstrom I.O."/>
            <person name="Guillou S."/>
            <person name="Cros-Aarteil S."/>
            <person name="Calhoun S."/>
            <person name="Haridas S."/>
            <person name="Kuo A."/>
            <person name="Mondo S."/>
            <person name="Pangilinan J."/>
            <person name="Riley R."/>
            <person name="LaButti K."/>
            <person name="Andreopoulos B."/>
            <person name="Lipzen A."/>
            <person name="Chen C."/>
            <person name="Yan M."/>
            <person name="Daum C."/>
            <person name="Ng V."/>
            <person name="Clum A."/>
            <person name="Steindorff A."/>
            <person name="Ohm R.A."/>
            <person name="Martin F."/>
            <person name="Silar P."/>
            <person name="Natvig D.O."/>
            <person name="Lalanne C."/>
            <person name="Gautier V."/>
            <person name="Ament-Velasquez S.L."/>
            <person name="Kruys A."/>
            <person name="Hutchinson M.I."/>
            <person name="Powell A.J."/>
            <person name="Barry K."/>
            <person name="Miller A.N."/>
            <person name="Grigoriev I.V."/>
            <person name="Debuchy R."/>
            <person name="Gladieux P."/>
            <person name="Hiltunen Thoren M."/>
            <person name="Johannesson H."/>
        </authorList>
    </citation>
    <scope>NUCLEOTIDE SEQUENCE</scope>
    <source>
        <strain evidence="1">CBS 314.62</strain>
    </source>
</reference>
<comment type="caution">
    <text evidence="1">The sequence shown here is derived from an EMBL/GenBank/DDBJ whole genome shotgun (WGS) entry which is preliminary data.</text>
</comment>
<accession>A0AAE1CE24</accession>
<evidence type="ECO:0000313" key="1">
    <source>
        <dbReference type="EMBL" id="KAK3690015.1"/>
    </source>
</evidence>
<name>A0AAE1CE24_9PEZI</name>
<reference evidence="1" key="2">
    <citation type="submission" date="2023-06" db="EMBL/GenBank/DDBJ databases">
        <authorList>
            <consortium name="Lawrence Berkeley National Laboratory"/>
            <person name="Haridas S."/>
            <person name="Hensen N."/>
            <person name="Bonometti L."/>
            <person name="Westerberg I."/>
            <person name="Brannstrom I.O."/>
            <person name="Guillou S."/>
            <person name="Cros-Aarteil S."/>
            <person name="Calhoun S."/>
            <person name="Kuo A."/>
            <person name="Mondo S."/>
            <person name="Pangilinan J."/>
            <person name="Riley R."/>
            <person name="Labutti K."/>
            <person name="Andreopoulos B."/>
            <person name="Lipzen A."/>
            <person name="Chen C."/>
            <person name="Yanf M."/>
            <person name="Daum C."/>
            <person name="Ng V."/>
            <person name="Clum A."/>
            <person name="Steindorff A."/>
            <person name="Ohm R."/>
            <person name="Martin F."/>
            <person name="Silar P."/>
            <person name="Natvig D."/>
            <person name="Lalanne C."/>
            <person name="Gautier V."/>
            <person name="Ament-Velasquez S.L."/>
            <person name="Kruys A."/>
            <person name="Hutchinson M.I."/>
            <person name="Powell A.J."/>
            <person name="Barry K."/>
            <person name="Miller A.N."/>
            <person name="Grigoriev I.V."/>
            <person name="Debuchy R."/>
            <person name="Gladieux P."/>
            <person name="Thoren M.H."/>
            <person name="Johannesson H."/>
        </authorList>
    </citation>
    <scope>NUCLEOTIDE SEQUENCE</scope>
    <source>
        <strain evidence="1">CBS 314.62</strain>
    </source>
</reference>
<proteinExistence type="predicted"/>
<sequence>MPSLFFTRHDTLFMSILFSFLFFVSTCLFASCCSALPTAVLFRDLWLAALGPRMAVHGGPLHEHGRWTWGQGGSGTP</sequence>
<organism evidence="1 2">
    <name type="scientific">Podospora appendiculata</name>
    <dbReference type="NCBI Taxonomy" id="314037"/>
    <lineage>
        <taxon>Eukaryota</taxon>
        <taxon>Fungi</taxon>
        <taxon>Dikarya</taxon>
        <taxon>Ascomycota</taxon>
        <taxon>Pezizomycotina</taxon>
        <taxon>Sordariomycetes</taxon>
        <taxon>Sordariomycetidae</taxon>
        <taxon>Sordariales</taxon>
        <taxon>Podosporaceae</taxon>
        <taxon>Podospora</taxon>
    </lineage>
</organism>
<keyword evidence="2" id="KW-1185">Reference proteome</keyword>
<dbReference type="AlphaFoldDB" id="A0AAE1CE24"/>
<protein>
    <submittedName>
        <fullName evidence="1">Uncharacterized protein</fullName>
    </submittedName>
</protein>
<dbReference type="Proteomes" id="UP001270362">
    <property type="component" value="Unassembled WGS sequence"/>
</dbReference>
<dbReference type="EMBL" id="JAULSO010000002">
    <property type="protein sequence ID" value="KAK3690015.1"/>
    <property type="molecule type" value="Genomic_DNA"/>
</dbReference>
<evidence type="ECO:0000313" key="2">
    <source>
        <dbReference type="Proteomes" id="UP001270362"/>
    </source>
</evidence>